<accession>A0A919TGW3</accession>
<dbReference type="AlphaFoldDB" id="A0A919TGW3"/>
<proteinExistence type="predicted"/>
<protein>
    <submittedName>
        <fullName evidence="2">Uncharacterized protein</fullName>
    </submittedName>
</protein>
<organism evidence="2 3">
    <name type="scientific">Paractinoplanes toevensis</name>
    <dbReference type="NCBI Taxonomy" id="571911"/>
    <lineage>
        <taxon>Bacteria</taxon>
        <taxon>Bacillati</taxon>
        <taxon>Actinomycetota</taxon>
        <taxon>Actinomycetes</taxon>
        <taxon>Micromonosporales</taxon>
        <taxon>Micromonosporaceae</taxon>
        <taxon>Paractinoplanes</taxon>
    </lineage>
</organism>
<dbReference type="Proteomes" id="UP000677082">
    <property type="component" value="Unassembled WGS sequence"/>
</dbReference>
<comment type="caution">
    <text evidence="2">The sequence shown here is derived from an EMBL/GenBank/DDBJ whole genome shotgun (WGS) entry which is preliminary data.</text>
</comment>
<evidence type="ECO:0000313" key="2">
    <source>
        <dbReference type="EMBL" id="GIM94932.1"/>
    </source>
</evidence>
<gene>
    <name evidence="2" type="ORF">Ato02nite_067250</name>
</gene>
<feature type="region of interest" description="Disordered" evidence="1">
    <location>
        <begin position="59"/>
        <end position="81"/>
    </location>
</feature>
<name>A0A919TGW3_9ACTN</name>
<dbReference type="EMBL" id="BOQN01000087">
    <property type="protein sequence ID" value="GIM94932.1"/>
    <property type="molecule type" value="Genomic_DNA"/>
</dbReference>
<sequence>MTDHHDFADHFGDDHHDPLPFDDHQVDDHVPWDDHQVEVPGHEDVPFDDHHVEYAGEDHPAAELPTPEADTTPDLPEAELSDSVFPPAVDVGELPEPVDGFPWIDTGSLGLADIQAALHETGTTDPVQPAELAEYAGTDLPPGTDPWATLAESDDPATAALAKWWSQQN</sequence>
<evidence type="ECO:0000313" key="3">
    <source>
        <dbReference type="Proteomes" id="UP000677082"/>
    </source>
</evidence>
<feature type="region of interest" description="Disordered" evidence="1">
    <location>
        <begin position="1"/>
        <end position="29"/>
    </location>
</feature>
<dbReference type="RefSeq" id="WP_213010677.1">
    <property type="nucleotide sequence ID" value="NZ_BOQN01000087.1"/>
</dbReference>
<evidence type="ECO:0000256" key="1">
    <source>
        <dbReference type="SAM" id="MobiDB-lite"/>
    </source>
</evidence>
<keyword evidence="3" id="KW-1185">Reference proteome</keyword>
<reference evidence="2 3" key="1">
    <citation type="submission" date="2021-03" db="EMBL/GenBank/DDBJ databases">
        <title>Whole genome shotgun sequence of Actinoplanes toevensis NBRC 105298.</title>
        <authorList>
            <person name="Komaki H."/>
            <person name="Tamura T."/>
        </authorList>
    </citation>
    <scope>NUCLEOTIDE SEQUENCE [LARGE SCALE GENOMIC DNA]</scope>
    <source>
        <strain evidence="2 3">NBRC 105298</strain>
    </source>
</reference>